<evidence type="ECO:0000313" key="2">
    <source>
        <dbReference type="Proteomes" id="UP000075243"/>
    </source>
</evidence>
<dbReference type="PANTHER" id="PTHR11439:SF442">
    <property type="entry name" value="CYSTEINE-RICH RLK (RECEPTOR-LIKE PROTEIN KINASE) 8"/>
    <property type="match status" value="1"/>
</dbReference>
<evidence type="ECO:0008006" key="3">
    <source>
        <dbReference type="Google" id="ProtNLM"/>
    </source>
</evidence>
<name>A0A151S3T2_CAJCA</name>
<protein>
    <recommendedName>
        <fullName evidence="3">Retrovirus-related Pol polyprotein from transposon TNT 1-94</fullName>
    </recommendedName>
</protein>
<organism evidence="1 2">
    <name type="scientific">Cajanus cajan</name>
    <name type="common">Pigeon pea</name>
    <name type="synonym">Cajanus indicus</name>
    <dbReference type="NCBI Taxonomy" id="3821"/>
    <lineage>
        <taxon>Eukaryota</taxon>
        <taxon>Viridiplantae</taxon>
        <taxon>Streptophyta</taxon>
        <taxon>Embryophyta</taxon>
        <taxon>Tracheophyta</taxon>
        <taxon>Spermatophyta</taxon>
        <taxon>Magnoliopsida</taxon>
        <taxon>eudicotyledons</taxon>
        <taxon>Gunneridae</taxon>
        <taxon>Pentapetalae</taxon>
        <taxon>rosids</taxon>
        <taxon>fabids</taxon>
        <taxon>Fabales</taxon>
        <taxon>Fabaceae</taxon>
        <taxon>Papilionoideae</taxon>
        <taxon>50 kb inversion clade</taxon>
        <taxon>NPAAA clade</taxon>
        <taxon>indigoferoid/millettioid clade</taxon>
        <taxon>Phaseoleae</taxon>
        <taxon>Cajanus</taxon>
    </lineage>
</organism>
<dbReference type="AlphaFoldDB" id="A0A151S3T2"/>
<dbReference type="Proteomes" id="UP000075243">
    <property type="component" value="Unassembled WGS sequence"/>
</dbReference>
<sequence length="83" mass="9905">MFSVCLCPHFQFDPRDSYFKVVKNIFKYFIATTNMSLFYEKNKYFWLVGFYDTNNAGDKIERKNTSGRCHFLGPCFISWSSKK</sequence>
<keyword evidence="2" id="KW-1185">Reference proteome</keyword>
<accession>A0A151S3T2</accession>
<gene>
    <name evidence="1" type="ORF">KK1_028829</name>
</gene>
<dbReference type="PANTHER" id="PTHR11439">
    <property type="entry name" value="GAG-POL-RELATED RETROTRANSPOSON"/>
    <property type="match status" value="1"/>
</dbReference>
<proteinExistence type="predicted"/>
<dbReference type="EMBL" id="KQ483477">
    <property type="protein sequence ID" value="KYP49391.1"/>
    <property type="molecule type" value="Genomic_DNA"/>
</dbReference>
<evidence type="ECO:0000313" key="1">
    <source>
        <dbReference type="EMBL" id="KYP49391.1"/>
    </source>
</evidence>
<reference evidence="1" key="1">
    <citation type="journal article" date="2012" name="Nat. Biotechnol.">
        <title>Draft genome sequence of pigeonpea (Cajanus cajan), an orphan legume crop of resource-poor farmers.</title>
        <authorList>
            <person name="Varshney R.K."/>
            <person name="Chen W."/>
            <person name="Li Y."/>
            <person name="Bharti A.K."/>
            <person name="Saxena R.K."/>
            <person name="Schlueter J.A."/>
            <person name="Donoghue M.T."/>
            <person name="Azam S."/>
            <person name="Fan G."/>
            <person name="Whaley A.M."/>
            <person name="Farmer A.D."/>
            <person name="Sheridan J."/>
            <person name="Iwata A."/>
            <person name="Tuteja R."/>
            <person name="Penmetsa R.V."/>
            <person name="Wu W."/>
            <person name="Upadhyaya H.D."/>
            <person name="Yang S.P."/>
            <person name="Shah T."/>
            <person name="Saxena K.B."/>
            <person name="Michael T."/>
            <person name="McCombie W.R."/>
            <person name="Yang B."/>
            <person name="Zhang G."/>
            <person name="Yang H."/>
            <person name="Wang J."/>
            <person name="Spillane C."/>
            <person name="Cook D.R."/>
            <person name="May G.D."/>
            <person name="Xu X."/>
            <person name="Jackson S.A."/>
        </authorList>
    </citation>
    <scope>NUCLEOTIDE SEQUENCE [LARGE SCALE GENOMIC DNA]</scope>
</reference>
<dbReference type="Gramene" id="C.cajan_26470.t">
    <property type="protein sequence ID" value="C.cajan_26470.t.cds1"/>
    <property type="gene ID" value="C.cajan_26470"/>
</dbReference>